<dbReference type="InterPro" id="IPR011990">
    <property type="entry name" value="TPR-like_helical_dom_sf"/>
</dbReference>
<keyword evidence="1 5" id="KW-0547">Nucleotide-binding</keyword>
<feature type="compositionally biased region" description="Polar residues" evidence="6">
    <location>
        <begin position="690"/>
        <end position="705"/>
    </location>
</feature>
<feature type="compositionally biased region" description="Basic and acidic residues" evidence="6">
    <location>
        <begin position="771"/>
        <end position="788"/>
    </location>
</feature>
<keyword evidence="4 5" id="KW-0067">ATP-binding</keyword>
<dbReference type="SMART" id="SM00248">
    <property type="entry name" value="ANK"/>
    <property type="match status" value="4"/>
</dbReference>
<dbReference type="PROSITE" id="PS51198">
    <property type="entry name" value="UVRD_HELICASE_ATP_BIND"/>
    <property type="match status" value="1"/>
</dbReference>
<dbReference type="SUPFAM" id="SSF52540">
    <property type="entry name" value="P-loop containing nucleoside triphosphate hydrolases"/>
    <property type="match status" value="1"/>
</dbReference>
<feature type="region of interest" description="Disordered" evidence="6">
    <location>
        <begin position="1144"/>
        <end position="1206"/>
    </location>
</feature>
<feature type="binding site" evidence="5">
    <location>
        <begin position="1099"/>
        <end position="1106"/>
    </location>
    <ligand>
        <name>ATP</name>
        <dbReference type="ChEBI" id="CHEBI:30616"/>
    </ligand>
</feature>
<dbReference type="SUPFAM" id="SSF48452">
    <property type="entry name" value="TPR-like"/>
    <property type="match status" value="1"/>
</dbReference>
<dbReference type="Gene3D" id="1.25.40.20">
    <property type="entry name" value="Ankyrin repeat-containing domain"/>
    <property type="match status" value="2"/>
</dbReference>
<evidence type="ECO:0000256" key="5">
    <source>
        <dbReference type="PROSITE-ProRule" id="PRU00560"/>
    </source>
</evidence>
<feature type="region of interest" description="Disordered" evidence="6">
    <location>
        <begin position="677"/>
        <end position="720"/>
    </location>
</feature>
<evidence type="ECO:0000256" key="6">
    <source>
        <dbReference type="SAM" id="MobiDB-lite"/>
    </source>
</evidence>
<dbReference type="InterPro" id="IPR002110">
    <property type="entry name" value="Ankyrin_rpt"/>
</dbReference>
<feature type="compositionally biased region" description="Basic and acidic residues" evidence="6">
    <location>
        <begin position="1144"/>
        <end position="1153"/>
    </location>
</feature>
<evidence type="ECO:0000256" key="4">
    <source>
        <dbReference type="ARBA" id="ARBA00022840"/>
    </source>
</evidence>
<feature type="region of interest" description="Disordered" evidence="6">
    <location>
        <begin position="820"/>
        <end position="841"/>
    </location>
</feature>
<comment type="caution">
    <text evidence="8">The sequence shown here is derived from an EMBL/GenBank/DDBJ whole genome shotgun (WGS) entry which is preliminary data.</text>
</comment>
<evidence type="ECO:0000256" key="1">
    <source>
        <dbReference type="ARBA" id="ARBA00022741"/>
    </source>
</evidence>
<dbReference type="Gene3D" id="1.25.40.10">
    <property type="entry name" value="Tetratricopeptide repeat domain"/>
    <property type="match status" value="1"/>
</dbReference>
<dbReference type="InterPro" id="IPR036770">
    <property type="entry name" value="Ankyrin_rpt-contain_sf"/>
</dbReference>
<dbReference type="InterPro" id="IPR039904">
    <property type="entry name" value="TRANK1"/>
</dbReference>
<accession>A0A7J8HXS9</accession>
<dbReference type="EMBL" id="JACASE010000004">
    <property type="protein sequence ID" value="KAF6476679.1"/>
    <property type="molecule type" value="Genomic_DNA"/>
</dbReference>
<feature type="region of interest" description="Disordered" evidence="6">
    <location>
        <begin position="761"/>
        <end position="806"/>
    </location>
</feature>
<dbReference type="GO" id="GO:0004386">
    <property type="term" value="F:helicase activity"/>
    <property type="evidence" value="ECO:0007669"/>
    <property type="project" value="UniProtKB-UniRule"/>
</dbReference>
<dbReference type="InterPro" id="IPR027417">
    <property type="entry name" value="P-loop_NTPase"/>
</dbReference>
<keyword evidence="2 5" id="KW-0378">Hydrolase</keyword>
<dbReference type="SMART" id="SM00028">
    <property type="entry name" value="TPR"/>
    <property type="match status" value="3"/>
</dbReference>
<dbReference type="Gene3D" id="3.40.50.300">
    <property type="entry name" value="P-loop containing nucleotide triphosphate hydrolases"/>
    <property type="match status" value="2"/>
</dbReference>
<dbReference type="SUPFAM" id="SSF48403">
    <property type="entry name" value="Ankyrin repeat"/>
    <property type="match status" value="2"/>
</dbReference>
<sequence>MQMRREGIPCRRQPGPPLPPHSMNPFALSEQLKDSGNQDFKNGNFSLAIRKYEDAVQILLQLYHLGRVPPRELAVLLCNKSNAYYNLRRWHEAFVAAKECLQWDPTYVKGYYRAGYSLLSLHQYYDAANMFLKGLQLLQGSRDQTQVADFLVGIFTTMGSDCIVLESFLPCFNYIFTTGFSKEVWQSVIEKLAKKGLWQSFLLLSAKKDQLPKNIHVPELSLKSLFQKYVYIGLYEKMEQVPNLVQWLISIGASVETIGPYPLHALMRLCIQAKDKRLFRWLMDHKPEWKGHINQKDEDGCTVLHIVATHSPGYPLKRQTEDVQMLLDFGADPTLLDQHSRSAVDVLKRNKNFGAIKKISSHLEKLAACSKDSSGLSNGDGPISESDRFRKACAQLVKYMNSGNQLLHKNFMKQDVVQRFLHTLSSLEEIPPDVVCDINRDCANTFIKCLLEKQKWPEVLLLLTGKVSGEPPLGDGLIKDCSFSSLDLCTITPLLRTWDQRRTQLLGCLVDRGALPEGLQDSWERPLTTCLKYQDFELAFLLLTKGADPRGISLTEGDTPLHAALHIFLDINADIGFNFLNHLLELFRSNSTEFSYLNPNVQDSNGNTLMHILFQKGMLKRMKKLLDLLVKFDINFNLKNKEGKDARHRIKKNDALRVAWDKALLESRRRNRQDLAAHPGKLPRSAAPAHTSQPKSQVPSKSLPRTGTAGAPPEDAMISNNRETLPDAQKMKQEPEAVMPCPLRDRLVQDIMGLIEQVELDTSLQEDSPQDSEHLETGSGTEVKKDEVQQAPGVGGSDCSGNNPADLEVREGHAQAALGASELIPVGHREREDSGDQDEWSVPETEACFQDFENMTWEIECTSEVLKKLSSKVMSKVMKKKIIMAIQQLGNGEWTRSLKKRLKHLKGNIHLFEAELDKGARMLWELAIDFSPRCSESPEKIIAIGQSSQSIEKSGQVYTEIIRIWDIVLDHDKLSSTITAICSAYKRGLSCVLRKKLKSINKGQVATNMKIQKRIPRCYVEDMEAERSREPAEPEYFPPASALQTEYNIMKFHSFSTDMAFNILSDMTTTVEYPFRVGELEYSVIHLNPRPLEPIILIGRSGTGKTTCCLYRLWKKFHIYWGKAEQAESPLLVKQIWSKRNFEVEPGKEGSGEEKEEEGEEDEDEEVPVEVETEDSIDEELESEAGSDTGEHEGPGHVAEPGAPDQPQQLEHLHQIFVTKNHVLCQEVQRNFIELSKSTKATSHYKPLEPNVHKLQDLKDENFPLFVTSKRLLLLLDASLPKPFFLRNEDGSLKRTIVGWSMQEDLTIPNWQEEEEEEAEGDGVGDEEDKVVEAHSCDVDPRVYVTFEVFVNEIWPKMNKGKTSYNPALIWKEIKSFLKGSFEALSCPQGRLTEEAYQKLGRKRAPNFKEDRSEIYRLFCLYQQIRSQKGYFDEEDVLYNLSQRLSKLKVLPWSIHELYGDEIQDFTQAELALLMKCINDPNAMFLTGDTAQSIMKGVAFRFSDLRSLFHYASRNTVEHQCPVRKPKKVHQLYQNYRSHSGILNLASGVVDLLQCYFPESFDRLPRDSGLFDGPKPTVLESCSVSDLAILLRGNKRKTQPIEFGAHQVILVANEMAKEKIPEELELALVLTVYEAKGLEFDDVLLYNFFTDSEAYKEWKIISSFTPSSSDSREQNRPLIEVPLEKPSSSQGRSLPVNLEMYKLLNGELKQLYTAITRARVNLWIFDENLEKRDPAFKYFIGRNFVQVVKTDENKDFDDSMFVRTSTPEEWIAQGEYYAKHQCWKVAAKCYQKGGAFEKEKLALAHDAALNMTSKKVSPKEKQVEYLKLAKTYLECKEPKLSLKCLSCAKEFQLSGQLSEKLGKIKDAAYFYKRSQRYQDALRCFEQIQEFDLALKIYCQEELYEEAAVAVEKYEEMLKAKTLPISKLSYSASQFYLEAAAKHLSANEIEKMMTVLSKLDIDDQLVFLKSRKRLREAADLLKREGRREEAALLMKQHGCLLGAAKLTADKAFQASCLLGAARLNVARNLDAEHTEAILREALDLCKETRQLSGIAEAQFLLGVILKDFQKLKDAFFSFAKLNHSAGMVEALYEITSQCEADPEKVLALAPGGLEVLLSLVRALKKVTNNAEKEMVKSCFEFFGISQVDAKYCQIAQNDPGPIRILFDPDLNLREKKKDRSLIMADQVKLPLYKHLLNRLCQITQSLLGKSYPSVCTKFIIGLKCKDESCEDFHRPLRRCEAKSLVQSKMHLVAINGLLLEAKKVFPKILAEECERIDHILSTDTYRHCRSFLNVLFPKHFHQRVLSENPVACREILKPRYKSKSYRFALKEYIHFLFRNEGARGRRESTDLWLSAMQAFLLSSHYPEEFEKLLHQEEDSYHRELQALESEKAERGKGRGSRMKGVEGKFGMLAPNKDDGSPAKTHLCFIRLLENCIDQLYMHRNPENCKRLFFRFMNVLVKKCTEPLIPSIGNTVALLEFQFIHCGAVLARLWKNAILRLPKSYIALFHYWEFLFSKKDKELGNVFSIIQEYKPKDVARAVRNFRFHLSYLFKVLCGYENVDFNVLLDAFSDIDYVVSGEAERTLVLCLVMLVNAEEVLQPFCKALMCRHFQEIESRLQLMSMDHPDQVPERLQKVVKRLVMEASVKSVAEALQDLLSERDEEYLMDCSWRWDSVHGLYYEEAKLNRLLCANPMGHPGELEYEFNQDETEELALEDRDDLVTILSQKQRKDSIRRKLRIVCLVVSLCISWRRRASPQTALIREETREPRTGNFKRADIDRTQCDLCGVKFTQGPKSYFCPSKDFEGDTSEAVALPGAELDDKEDREKNSESYEQHIHLESHKRQQMAYEKYSEFFDEKVVQAIDEGMRVVQDIKQRTQIHNYPGSKEQSHMHQRKIQENIKKVSDMVEDLYGRKAWARAEEVMTRLVDTLTLSVENAQKWLMKTEVSLKEEGIGQEDNYENEAEDFVELRPRRHWQKRRKQRKF</sequence>
<dbReference type="GO" id="GO:0005524">
    <property type="term" value="F:ATP binding"/>
    <property type="evidence" value="ECO:0007669"/>
    <property type="project" value="UniProtKB-UniRule"/>
</dbReference>
<evidence type="ECO:0000313" key="8">
    <source>
        <dbReference type="EMBL" id="KAF6476679.1"/>
    </source>
</evidence>
<evidence type="ECO:0000256" key="3">
    <source>
        <dbReference type="ARBA" id="ARBA00022806"/>
    </source>
</evidence>
<keyword evidence="3 5" id="KW-0347">Helicase</keyword>
<dbReference type="GO" id="GO:0016787">
    <property type="term" value="F:hydrolase activity"/>
    <property type="evidence" value="ECO:0007669"/>
    <property type="project" value="UniProtKB-UniRule"/>
</dbReference>
<evidence type="ECO:0000256" key="2">
    <source>
        <dbReference type="ARBA" id="ARBA00022801"/>
    </source>
</evidence>
<reference evidence="8 9" key="1">
    <citation type="journal article" date="2020" name="Nature">
        <title>Six reference-quality genomes reveal evolution of bat adaptations.</title>
        <authorList>
            <person name="Jebb D."/>
            <person name="Huang Z."/>
            <person name="Pippel M."/>
            <person name="Hughes G.M."/>
            <person name="Lavrichenko K."/>
            <person name="Devanna P."/>
            <person name="Winkler S."/>
            <person name="Jermiin L.S."/>
            <person name="Skirmuntt E.C."/>
            <person name="Katzourakis A."/>
            <person name="Burkitt-Gray L."/>
            <person name="Ray D.A."/>
            <person name="Sullivan K.A.M."/>
            <person name="Roscito J.G."/>
            <person name="Kirilenko B.M."/>
            <person name="Davalos L.M."/>
            <person name="Corthals A.P."/>
            <person name="Power M.L."/>
            <person name="Jones G."/>
            <person name="Ransome R.D."/>
            <person name="Dechmann D.K.N."/>
            <person name="Locatelli A.G."/>
            <person name="Puechmaille S.J."/>
            <person name="Fedrigo O."/>
            <person name="Jarvis E.D."/>
            <person name="Hiller M."/>
            <person name="Vernes S.C."/>
            <person name="Myers E.W."/>
            <person name="Teeling E.C."/>
        </authorList>
    </citation>
    <scope>NUCLEOTIDE SEQUENCE [LARGE SCALE GENOMIC DNA]</scope>
    <source>
        <strain evidence="8">MRouAeg1</strain>
        <tissue evidence="8">Muscle</tissue>
    </source>
</reference>
<dbReference type="PANTHER" id="PTHR21529:SF4">
    <property type="entry name" value="TPR AND ANKYRIN REPEAT-CONTAINING PROTEIN 1"/>
    <property type="match status" value="1"/>
</dbReference>
<dbReference type="InterPro" id="IPR019734">
    <property type="entry name" value="TPR_rpt"/>
</dbReference>
<feature type="compositionally biased region" description="Acidic residues" evidence="6">
    <location>
        <begin position="1154"/>
        <end position="1185"/>
    </location>
</feature>
<proteinExistence type="predicted"/>
<feature type="domain" description="UvrD-like helicase ATP-binding" evidence="7">
    <location>
        <begin position="1078"/>
        <end position="1539"/>
    </location>
</feature>
<dbReference type="InterPro" id="IPR014016">
    <property type="entry name" value="UvrD-like_ATP-bd"/>
</dbReference>
<evidence type="ECO:0000313" key="9">
    <source>
        <dbReference type="Proteomes" id="UP000593571"/>
    </source>
</evidence>
<dbReference type="Proteomes" id="UP000593571">
    <property type="component" value="Unassembled WGS sequence"/>
</dbReference>
<keyword evidence="9" id="KW-1185">Reference proteome</keyword>
<dbReference type="OrthoDB" id="3156807at2759"/>
<protein>
    <submittedName>
        <fullName evidence="8">Tetratricopeptide repeat and ankyrin repeat containing 1</fullName>
    </submittedName>
</protein>
<feature type="region of interest" description="Disordered" evidence="6">
    <location>
        <begin position="1"/>
        <end position="25"/>
    </location>
</feature>
<name>A0A7J8HXS9_ROUAE</name>
<gene>
    <name evidence="8" type="ORF">HJG63_019791</name>
</gene>
<evidence type="ECO:0000259" key="7">
    <source>
        <dbReference type="PROSITE" id="PS51198"/>
    </source>
</evidence>
<dbReference type="PANTHER" id="PTHR21529">
    <property type="entry name" value="MAMMARY TURMOR VIRUS RECEPTOR HOMOLOG 1, 2 MTVR1, 2"/>
    <property type="match status" value="1"/>
</dbReference>
<organism evidence="8 9">
    <name type="scientific">Rousettus aegyptiacus</name>
    <name type="common">Egyptian fruit bat</name>
    <name type="synonym">Pteropus aegyptiacus</name>
    <dbReference type="NCBI Taxonomy" id="9407"/>
    <lineage>
        <taxon>Eukaryota</taxon>
        <taxon>Metazoa</taxon>
        <taxon>Chordata</taxon>
        <taxon>Craniata</taxon>
        <taxon>Vertebrata</taxon>
        <taxon>Euteleostomi</taxon>
        <taxon>Mammalia</taxon>
        <taxon>Eutheria</taxon>
        <taxon>Laurasiatheria</taxon>
        <taxon>Chiroptera</taxon>
        <taxon>Yinpterochiroptera</taxon>
        <taxon>Pteropodoidea</taxon>
        <taxon>Pteropodidae</taxon>
        <taxon>Rousettinae</taxon>
        <taxon>Rousettus</taxon>
    </lineage>
</organism>